<evidence type="ECO:0000256" key="1">
    <source>
        <dbReference type="SAM" id="MobiDB-lite"/>
    </source>
</evidence>
<evidence type="ECO:0000313" key="3">
    <source>
        <dbReference type="Proteomes" id="UP001500683"/>
    </source>
</evidence>
<dbReference type="Proteomes" id="UP001500683">
    <property type="component" value="Unassembled WGS sequence"/>
</dbReference>
<comment type="caution">
    <text evidence="2">The sequence shown here is derived from an EMBL/GenBank/DDBJ whole genome shotgun (WGS) entry which is preliminary data.</text>
</comment>
<accession>A0ABP7V0I0</accession>
<sequence>MRTSGLAKTRRTRRGAYARNGMILRATAVSEASAGLFGAGEGREAMGIRSILAGTVERSGELGVAEPEYFRDLNLDQVVRAVTEAAGLPEVAAYFHRPLHDADLVVFRQEVFRDLEDPVVRRVAERFTASMARTRARLEALARRKHPLRCTAGSWRSCSTTPRRSAPWPKGWTRPARPRPACGRSATTWPRT</sequence>
<reference evidence="3" key="1">
    <citation type="journal article" date="2019" name="Int. J. Syst. Evol. Microbiol.">
        <title>The Global Catalogue of Microorganisms (GCM) 10K type strain sequencing project: providing services to taxonomists for standard genome sequencing and annotation.</title>
        <authorList>
            <consortium name="The Broad Institute Genomics Platform"/>
            <consortium name="The Broad Institute Genome Sequencing Center for Infectious Disease"/>
            <person name="Wu L."/>
            <person name="Ma J."/>
        </authorList>
    </citation>
    <scope>NUCLEOTIDE SEQUENCE [LARGE SCALE GENOMIC DNA]</scope>
    <source>
        <strain evidence="3">JCM 16702</strain>
    </source>
</reference>
<feature type="region of interest" description="Disordered" evidence="1">
    <location>
        <begin position="156"/>
        <end position="192"/>
    </location>
</feature>
<gene>
    <name evidence="2" type="ORF">GCM10022214_05780</name>
</gene>
<keyword evidence="3" id="KW-1185">Reference proteome</keyword>
<organism evidence="2 3">
    <name type="scientific">Actinomadura miaoliensis</name>
    <dbReference type="NCBI Taxonomy" id="430685"/>
    <lineage>
        <taxon>Bacteria</taxon>
        <taxon>Bacillati</taxon>
        <taxon>Actinomycetota</taxon>
        <taxon>Actinomycetes</taxon>
        <taxon>Streptosporangiales</taxon>
        <taxon>Thermomonosporaceae</taxon>
        <taxon>Actinomadura</taxon>
    </lineage>
</organism>
<proteinExistence type="predicted"/>
<name>A0ABP7V0I0_9ACTN</name>
<evidence type="ECO:0000313" key="2">
    <source>
        <dbReference type="EMBL" id="GAA4056858.1"/>
    </source>
</evidence>
<protein>
    <submittedName>
        <fullName evidence="2">Uncharacterized protein</fullName>
    </submittedName>
</protein>
<dbReference type="EMBL" id="BAAAZG010000001">
    <property type="protein sequence ID" value="GAA4056858.1"/>
    <property type="molecule type" value="Genomic_DNA"/>
</dbReference>